<dbReference type="STRING" id="1416801.SAMN05192553_101632"/>
<reference evidence="3" key="1">
    <citation type="submission" date="2016-10" db="EMBL/GenBank/DDBJ databases">
        <authorList>
            <person name="Varghese N."/>
            <person name="Submissions S."/>
        </authorList>
    </citation>
    <scope>NUCLEOTIDE SEQUENCE [LARGE SCALE GENOMIC DNA]</scope>
    <source>
        <strain evidence="3">IBRC-M 10761</strain>
    </source>
</reference>
<dbReference type="Pfam" id="PF14534">
    <property type="entry name" value="DUF4440"/>
    <property type="match status" value="1"/>
</dbReference>
<dbReference type="Proteomes" id="UP000199403">
    <property type="component" value="Unassembled WGS sequence"/>
</dbReference>
<accession>A0A1H6U4I0</accession>
<dbReference type="SUPFAM" id="SSF54427">
    <property type="entry name" value="NTF2-like"/>
    <property type="match status" value="1"/>
</dbReference>
<dbReference type="EMBL" id="FNZH01000001">
    <property type="protein sequence ID" value="SEI87201.1"/>
    <property type="molecule type" value="Genomic_DNA"/>
</dbReference>
<dbReference type="Gene3D" id="3.10.450.50">
    <property type="match status" value="1"/>
</dbReference>
<feature type="domain" description="DUF4440" evidence="1">
    <location>
        <begin position="37"/>
        <end position="137"/>
    </location>
</feature>
<evidence type="ECO:0000313" key="2">
    <source>
        <dbReference type="EMBL" id="SEI87201.1"/>
    </source>
</evidence>
<keyword evidence="3" id="KW-1185">Reference proteome</keyword>
<protein>
    <recommendedName>
        <fullName evidence="1">DUF4440 domain-containing protein</fullName>
    </recommendedName>
</protein>
<organism evidence="2 3">
    <name type="scientific">Cyclobacterium xiamenense</name>
    <dbReference type="NCBI Taxonomy" id="1297121"/>
    <lineage>
        <taxon>Bacteria</taxon>
        <taxon>Pseudomonadati</taxon>
        <taxon>Bacteroidota</taxon>
        <taxon>Cytophagia</taxon>
        <taxon>Cytophagales</taxon>
        <taxon>Cyclobacteriaceae</taxon>
        <taxon>Cyclobacterium</taxon>
    </lineage>
</organism>
<name>A0A1H6U4I0_9BACT</name>
<sequence length="148" mass="16171">MNRIGIMGIVLFAGFFSNGLRGQTIEDGKAIIDLVGMYADARDRVDTVLLASILTDDVDQLVSTGEWRYGKAAAIKGMGGSSRANPGDRVLKVERVRYLDEKCALADARYVINGENGTERKMWSTFIAVKVKGNWKISGIRNMLPAGN</sequence>
<proteinExistence type="predicted"/>
<dbReference type="InterPro" id="IPR032710">
    <property type="entry name" value="NTF2-like_dom_sf"/>
</dbReference>
<dbReference type="InterPro" id="IPR027843">
    <property type="entry name" value="DUF4440"/>
</dbReference>
<evidence type="ECO:0000313" key="3">
    <source>
        <dbReference type="Proteomes" id="UP000199403"/>
    </source>
</evidence>
<evidence type="ECO:0000259" key="1">
    <source>
        <dbReference type="Pfam" id="PF14534"/>
    </source>
</evidence>
<gene>
    <name evidence="2" type="ORF">SAMN05192553_101632</name>
</gene>
<dbReference type="OrthoDB" id="1444594at2"/>
<dbReference type="RefSeq" id="WP_092169321.1">
    <property type="nucleotide sequence ID" value="NZ_FNZH01000001.1"/>
</dbReference>
<dbReference type="AlphaFoldDB" id="A0A1H6U4I0"/>